<dbReference type="InterPro" id="IPR016181">
    <property type="entry name" value="Acyl_CoA_acyltransferase"/>
</dbReference>
<name>A0ABR8UDA6_9BACL</name>
<evidence type="ECO:0000259" key="2">
    <source>
        <dbReference type="PROSITE" id="PS51186"/>
    </source>
</evidence>
<dbReference type="InterPro" id="IPR000182">
    <property type="entry name" value="GNAT_dom"/>
</dbReference>
<protein>
    <submittedName>
        <fullName evidence="3">GNAT family N-acetyltransferase</fullName>
    </submittedName>
</protein>
<proteinExistence type="predicted"/>
<evidence type="ECO:0000313" key="3">
    <source>
        <dbReference type="EMBL" id="MBD7985996.1"/>
    </source>
</evidence>
<evidence type="ECO:0000256" key="1">
    <source>
        <dbReference type="ARBA" id="ARBA00022679"/>
    </source>
</evidence>
<dbReference type="RefSeq" id="WP_191695823.1">
    <property type="nucleotide sequence ID" value="NZ_JACSQN010000019.1"/>
</dbReference>
<dbReference type="Pfam" id="PF00583">
    <property type="entry name" value="Acetyltransf_1"/>
    <property type="match status" value="1"/>
</dbReference>
<keyword evidence="1" id="KW-0808">Transferase</keyword>
<reference evidence="3 4" key="1">
    <citation type="submission" date="2020-08" db="EMBL/GenBank/DDBJ databases">
        <title>A Genomic Blueprint of the Chicken Gut Microbiome.</title>
        <authorList>
            <person name="Gilroy R."/>
            <person name="Ravi A."/>
            <person name="Getino M."/>
            <person name="Pursley I."/>
            <person name="Horton D.L."/>
            <person name="Alikhan N.-F."/>
            <person name="Baker D."/>
            <person name="Gharbi K."/>
            <person name="Hall N."/>
            <person name="Watson M."/>
            <person name="Adriaenssens E.M."/>
            <person name="Foster-Nyarko E."/>
            <person name="Jarju S."/>
            <person name="Secka A."/>
            <person name="Antonio M."/>
            <person name="Oren A."/>
            <person name="Chaudhuri R."/>
            <person name="La Ragione R.M."/>
            <person name="Hildebrand F."/>
            <person name="Pallen M.J."/>
        </authorList>
    </citation>
    <scope>NUCLEOTIDE SEQUENCE [LARGE SCALE GENOMIC DNA]</scope>
    <source>
        <strain evidence="3 4">Sa2YVA2</strain>
    </source>
</reference>
<dbReference type="SUPFAM" id="SSF55729">
    <property type="entry name" value="Acyl-CoA N-acyltransferases (Nat)"/>
    <property type="match status" value="1"/>
</dbReference>
<evidence type="ECO:0000313" key="4">
    <source>
        <dbReference type="Proteomes" id="UP000626786"/>
    </source>
</evidence>
<gene>
    <name evidence="3" type="ORF">H9649_15600</name>
</gene>
<feature type="domain" description="N-acetyltransferase" evidence="2">
    <location>
        <begin position="14"/>
        <end position="151"/>
    </location>
</feature>
<accession>A0ABR8UDA6</accession>
<keyword evidence="4" id="KW-1185">Reference proteome</keyword>
<dbReference type="EMBL" id="JACSQN010000019">
    <property type="protein sequence ID" value="MBD7985996.1"/>
    <property type="molecule type" value="Genomic_DNA"/>
</dbReference>
<dbReference type="CDD" id="cd04301">
    <property type="entry name" value="NAT_SF"/>
    <property type="match status" value="1"/>
</dbReference>
<dbReference type="PANTHER" id="PTHR13947:SF37">
    <property type="entry name" value="LD18367P"/>
    <property type="match status" value="1"/>
</dbReference>
<dbReference type="PANTHER" id="PTHR13947">
    <property type="entry name" value="GNAT FAMILY N-ACETYLTRANSFERASE"/>
    <property type="match status" value="1"/>
</dbReference>
<organism evidence="3 4">
    <name type="scientific">Sporosarcina quadrami</name>
    <dbReference type="NCBI Taxonomy" id="2762234"/>
    <lineage>
        <taxon>Bacteria</taxon>
        <taxon>Bacillati</taxon>
        <taxon>Bacillota</taxon>
        <taxon>Bacilli</taxon>
        <taxon>Bacillales</taxon>
        <taxon>Caryophanaceae</taxon>
        <taxon>Sporosarcina</taxon>
    </lineage>
</organism>
<dbReference type="Proteomes" id="UP000626786">
    <property type="component" value="Unassembled WGS sequence"/>
</dbReference>
<sequence>MGYEVQRVQDLNTLDITKLVKESEEEGYRFVSRLVNDYEDKTNTFSEDGEALFAVSNPSGDIVAIGGINRSPFADDENVARLQRFYVLEKARRQGVGTLLQNAIIDHAKNHFKEITVRTESSKSDAFYRATGFTFDDSDTETTHIMKFNSKE</sequence>
<dbReference type="InterPro" id="IPR050769">
    <property type="entry name" value="NAT_camello-type"/>
</dbReference>
<dbReference type="Gene3D" id="3.40.630.30">
    <property type="match status" value="1"/>
</dbReference>
<dbReference type="PROSITE" id="PS51186">
    <property type="entry name" value="GNAT"/>
    <property type="match status" value="1"/>
</dbReference>
<comment type="caution">
    <text evidence="3">The sequence shown here is derived from an EMBL/GenBank/DDBJ whole genome shotgun (WGS) entry which is preliminary data.</text>
</comment>